<evidence type="ECO:0000313" key="2">
    <source>
        <dbReference type="RefSeq" id="XP_017976777.1"/>
    </source>
</evidence>
<gene>
    <name evidence="2" type="primary">LOC108662155</name>
</gene>
<dbReference type="SUPFAM" id="SSF53756">
    <property type="entry name" value="UDP-Glycosyltransferase/glycogen phosphorylase"/>
    <property type="match status" value="1"/>
</dbReference>
<sequence length="153" mass="17101">MYGCGSSWWSWNYCSWSQSCGNLLFPRLYSSDHFSNFLKHLYSCIQCPTTIVPFFGDQPFWGERVHSRGVGPAPIPVEEFSLEKLVAAIKFMLDPEVKRRAVELAEAMAGEDGVAGAVNAFYKQFPGKKSKDESKAAPTPSGVFSIRRCFGRT</sequence>
<dbReference type="GeneID" id="108662155"/>
<reference evidence="1" key="1">
    <citation type="journal article" date="1997" name="Nucleic Acids Res.">
        <title>tRNAscan-SE: a program for improved detection of transfer RNA genes in genomic sequence.</title>
        <authorList>
            <person name="Lowe T.M."/>
            <person name="Eddy S.R."/>
        </authorList>
    </citation>
    <scope>NUCLEOTIDE SEQUENCE [LARGE SCALE GENOMIC DNA]</scope>
    <source>
        <strain evidence="1">r\B97-61/B2</strain>
    </source>
</reference>
<reference evidence="2" key="2">
    <citation type="submission" date="2025-08" db="UniProtKB">
        <authorList>
            <consortium name="RefSeq"/>
        </authorList>
    </citation>
    <scope>IDENTIFICATION</scope>
</reference>
<dbReference type="AlphaFoldDB" id="A0AB32WBL1"/>
<dbReference type="KEGG" id="tcc:108662155"/>
<dbReference type="PANTHER" id="PTHR48050">
    <property type="entry name" value="STEROL 3-BETA-GLUCOSYLTRANSFERASE"/>
    <property type="match status" value="1"/>
</dbReference>
<dbReference type="Gramene" id="Tc05v2_t016890.3">
    <property type="protein sequence ID" value="Tc05v2_p016890.3"/>
    <property type="gene ID" value="Tc05v2_g016890"/>
</dbReference>
<dbReference type="Proteomes" id="UP000694886">
    <property type="component" value="Chromosome 5"/>
</dbReference>
<name>A0AB32WBL1_THECC</name>
<protein>
    <submittedName>
        <fullName evidence="2">Sterol 3-beta-glucosyltransferase UGT80A2-like isoform X1</fullName>
    </submittedName>
</protein>
<evidence type="ECO:0000313" key="1">
    <source>
        <dbReference type="Proteomes" id="UP000694886"/>
    </source>
</evidence>
<dbReference type="PANTHER" id="PTHR48050:SF2">
    <property type="entry name" value="STEROL 3-BETA-GLUCOSYLTRANSFERASE UGT80A2-LIKE"/>
    <property type="match status" value="1"/>
</dbReference>
<dbReference type="Gene3D" id="3.40.50.2000">
    <property type="entry name" value="Glycogen Phosphorylase B"/>
    <property type="match status" value="1"/>
</dbReference>
<organism evidence="1 2">
    <name type="scientific">Theobroma cacao</name>
    <name type="common">Cacao</name>
    <name type="synonym">Cocoa</name>
    <dbReference type="NCBI Taxonomy" id="3641"/>
    <lineage>
        <taxon>Eukaryota</taxon>
        <taxon>Viridiplantae</taxon>
        <taxon>Streptophyta</taxon>
        <taxon>Embryophyta</taxon>
        <taxon>Tracheophyta</taxon>
        <taxon>Spermatophyta</taxon>
        <taxon>Magnoliopsida</taxon>
        <taxon>eudicotyledons</taxon>
        <taxon>Gunneridae</taxon>
        <taxon>Pentapetalae</taxon>
        <taxon>rosids</taxon>
        <taxon>malvids</taxon>
        <taxon>Malvales</taxon>
        <taxon>Malvaceae</taxon>
        <taxon>Byttnerioideae</taxon>
        <taxon>Theobroma</taxon>
    </lineage>
</organism>
<proteinExistence type="predicted"/>
<dbReference type="InterPro" id="IPR050426">
    <property type="entry name" value="Glycosyltransferase_28"/>
</dbReference>
<dbReference type="RefSeq" id="XP_017976777.1">
    <property type="nucleotide sequence ID" value="XM_018121288.1"/>
</dbReference>
<accession>A0AB32WBL1</accession>